<accession>A0AAD4KGL7</accession>
<dbReference type="Proteomes" id="UP001201262">
    <property type="component" value="Unassembled WGS sequence"/>
</dbReference>
<dbReference type="RefSeq" id="XP_046067756.1">
    <property type="nucleotide sequence ID" value="XM_046219165.1"/>
</dbReference>
<evidence type="ECO:0000313" key="4">
    <source>
        <dbReference type="EMBL" id="KAH8691664.1"/>
    </source>
</evidence>
<proteinExistence type="inferred from homology"/>
<dbReference type="EMBL" id="JAJTJA010000012">
    <property type="protein sequence ID" value="KAH8691664.1"/>
    <property type="molecule type" value="Genomic_DNA"/>
</dbReference>
<dbReference type="GeneID" id="70249452"/>
<dbReference type="AlphaFoldDB" id="A0AAD4KGL7"/>
<keyword evidence="2" id="KW-0521">NADP</keyword>
<keyword evidence="3" id="KW-0560">Oxidoreductase</keyword>
<comment type="caution">
    <text evidence="4">The sequence shown here is derived from an EMBL/GenBank/DDBJ whole genome shotgun (WGS) entry which is preliminary data.</text>
</comment>
<sequence length="349" mass="38360">MSAGLQARASHEASLAGTFARQVLHRVPPIPPHINLSDKVAIVTGSSSGLGTECARQLLQIQLTHLILAVRSQPKGQVTASKLQAEFPKARIEVWVLDMESYDSVREFAARCEKLDRLDVAILNAGCGKMRFTRCAGDHGREVTIQVNFLATVLLAMLLAPIIKNKGAIVGKAGQSLQVPGRITIVTSDMSFWPKLDENALSILDSVDSPQGFDGMMQYGKSKLLLVMFVSKLAEVVSPDDCIINLVNPSGVRGTRLMREAETVLPRLLVWLSGILLGRNLVDGTRQYLHSALVLGKESHGSFCDWKVRPYPPYMYTESGRRLTAQLWDETLKELRFAGVETVLQGLKK</sequence>
<organism evidence="4 5">
    <name type="scientific">Talaromyces proteolyticus</name>
    <dbReference type="NCBI Taxonomy" id="1131652"/>
    <lineage>
        <taxon>Eukaryota</taxon>
        <taxon>Fungi</taxon>
        <taxon>Dikarya</taxon>
        <taxon>Ascomycota</taxon>
        <taxon>Pezizomycotina</taxon>
        <taxon>Eurotiomycetes</taxon>
        <taxon>Eurotiomycetidae</taxon>
        <taxon>Eurotiales</taxon>
        <taxon>Trichocomaceae</taxon>
        <taxon>Talaromyces</taxon>
        <taxon>Talaromyces sect. Bacilispori</taxon>
    </lineage>
</organism>
<dbReference type="PRINTS" id="PR00081">
    <property type="entry name" value="GDHRDH"/>
</dbReference>
<keyword evidence="5" id="KW-1185">Reference proteome</keyword>
<dbReference type="PANTHER" id="PTHR24320">
    <property type="entry name" value="RETINOL DEHYDROGENASE"/>
    <property type="match status" value="1"/>
</dbReference>
<dbReference type="InterPro" id="IPR036291">
    <property type="entry name" value="NAD(P)-bd_dom_sf"/>
</dbReference>
<name>A0AAD4KGL7_9EURO</name>
<protein>
    <submittedName>
        <fullName evidence="4">Uncharacterized protein</fullName>
    </submittedName>
</protein>
<evidence type="ECO:0000256" key="1">
    <source>
        <dbReference type="ARBA" id="ARBA00006484"/>
    </source>
</evidence>
<evidence type="ECO:0000313" key="5">
    <source>
        <dbReference type="Proteomes" id="UP001201262"/>
    </source>
</evidence>
<dbReference type="PANTHER" id="PTHR24320:SF252">
    <property type="entry name" value="DEHYDROGENASE_REDUCTASE FAMILY PROTEIN, PUTATIVE (AFU_ORTHOLOGUE AFUA_3G08550)-RELATED"/>
    <property type="match status" value="1"/>
</dbReference>
<gene>
    <name evidence="4" type="ORF">BGW36DRAFT_411287</name>
</gene>
<dbReference type="InterPro" id="IPR002347">
    <property type="entry name" value="SDR_fam"/>
</dbReference>
<dbReference type="Gene3D" id="3.40.50.720">
    <property type="entry name" value="NAD(P)-binding Rossmann-like Domain"/>
    <property type="match status" value="1"/>
</dbReference>
<evidence type="ECO:0000256" key="3">
    <source>
        <dbReference type="ARBA" id="ARBA00023002"/>
    </source>
</evidence>
<dbReference type="SUPFAM" id="SSF51735">
    <property type="entry name" value="NAD(P)-binding Rossmann-fold domains"/>
    <property type="match status" value="1"/>
</dbReference>
<comment type="similarity">
    <text evidence="1">Belongs to the short-chain dehydrogenases/reductases (SDR) family.</text>
</comment>
<evidence type="ECO:0000256" key="2">
    <source>
        <dbReference type="ARBA" id="ARBA00022857"/>
    </source>
</evidence>
<reference evidence="4" key="1">
    <citation type="submission" date="2021-12" db="EMBL/GenBank/DDBJ databases">
        <title>Convergent genome expansion in fungi linked to evolution of root-endophyte symbiosis.</title>
        <authorList>
            <consortium name="DOE Joint Genome Institute"/>
            <person name="Ke Y.-H."/>
            <person name="Bonito G."/>
            <person name="Liao H.-L."/>
            <person name="Looney B."/>
            <person name="Rojas-Flechas A."/>
            <person name="Nash J."/>
            <person name="Hameed K."/>
            <person name="Schadt C."/>
            <person name="Martin F."/>
            <person name="Crous P.W."/>
            <person name="Miettinen O."/>
            <person name="Magnuson J.K."/>
            <person name="Labbe J."/>
            <person name="Jacobson D."/>
            <person name="Doktycz M.J."/>
            <person name="Veneault-Fourrey C."/>
            <person name="Kuo A."/>
            <person name="Mondo S."/>
            <person name="Calhoun S."/>
            <person name="Riley R."/>
            <person name="Ohm R."/>
            <person name="LaButti K."/>
            <person name="Andreopoulos B."/>
            <person name="Pangilinan J."/>
            <person name="Nolan M."/>
            <person name="Tritt A."/>
            <person name="Clum A."/>
            <person name="Lipzen A."/>
            <person name="Daum C."/>
            <person name="Barry K."/>
            <person name="Grigoriev I.V."/>
            <person name="Vilgalys R."/>
        </authorList>
    </citation>
    <scope>NUCLEOTIDE SEQUENCE</scope>
    <source>
        <strain evidence="4">PMI_201</strain>
    </source>
</reference>
<dbReference type="GO" id="GO:0016491">
    <property type="term" value="F:oxidoreductase activity"/>
    <property type="evidence" value="ECO:0007669"/>
    <property type="project" value="UniProtKB-KW"/>
</dbReference>
<dbReference type="Pfam" id="PF00106">
    <property type="entry name" value="adh_short"/>
    <property type="match status" value="1"/>
</dbReference>